<dbReference type="Pfam" id="PF01531">
    <property type="entry name" value="Glyco_transf_11"/>
    <property type="match status" value="1"/>
</dbReference>
<proteinExistence type="predicted"/>
<keyword evidence="1 3" id="KW-0328">Glycosyltransferase</keyword>
<gene>
    <name evidence="3" type="ORF">EZS27_003694</name>
</gene>
<comment type="caution">
    <text evidence="3">The sequence shown here is derived from an EMBL/GenBank/DDBJ whole genome shotgun (WGS) entry which is preliminary data.</text>
</comment>
<organism evidence="3">
    <name type="scientific">termite gut metagenome</name>
    <dbReference type="NCBI Taxonomy" id="433724"/>
    <lineage>
        <taxon>unclassified sequences</taxon>
        <taxon>metagenomes</taxon>
        <taxon>organismal metagenomes</taxon>
    </lineage>
</organism>
<dbReference type="CDD" id="cd11301">
    <property type="entry name" value="Fut1_Fut2_like"/>
    <property type="match status" value="1"/>
</dbReference>
<dbReference type="PANTHER" id="PTHR11927">
    <property type="entry name" value="GALACTOSIDE 2-L-FUCOSYLTRANSFERASE"/>
    <property type="match status" value="1"/>
</dbReference>
<name>A0A5J4SRT5_9ZZZZ</name>
<reference evidence="3" key="1">
    <citation type="submission" date="2019-03" db="EMBL/GenBank/DDBJ databases">
        <title>Single cell metagenomics reveals metabolic interactions within the superorganism composed of flagellate Streblomastix strix and complex community of Bacteroidetes bacteria on its surface.</title>
        <authorList>
            <person name="Treitli S.C."/>
            <person name="Kolisko M."/>
            <person name="Husnik F."/>
            <person name="Keeling P."/>
            <person name="Hampl V."/>
        </authorList>
    </citation>
    <scope>NUCLEOTIDE SEQUENCE</scope>
    <source>
        <strain evidence="3">STM</strain>
    </source>
</reference>
<dbReference type="PANTHER" id="PTHR11927:SF9">
    <property type="entry name" value="L-FUCOSYLTRANSFERASE"/>
    <property type="match status" value="1"/>
</dbReference>
<sequence>MIIVFSGGLGNQMFQYAFYLAKKKASSDVYINIYSIQREGTHNGFELDRLFGIKSDNTSSMVRLVRKLLIFKKKKNYKTISSLLLNMVVKITGIKLIQEKGYSRYNPEYIQPSDGFVLYFGFWQSPLYFDPFQAEIRKVFSFDKLLLSDKSNSLFTTIQSAESVSAHIRRGDFLSKEINNAICNEIYYKAAIDLIAAKLHNTLLVVFSDDPEWVKENLHLDNAVYVDWNAGKNSWQDMYLMSQCKHNIIANSTFSWWGAWLNVNPDKIVIAPAQFMKQEETPDIYPANWITIN</sequence>
<keyword evidence="2 3" id="KW-0808">Transferase</keyword>
<dbReference type="EMBL" id="SNRY01000058">
    <property type="protein sequence ID" value="KAA6348894.1"/>
    <property type="molecule type" value="Genomic_DNA"/>
</dbReference>
<evidence type="ECO:0000256" key="2">
    <source>
        <dbReference type="ARBA" id="ARBA00022679"/>
    </source>
</evidence>
<dbReference type="InterPro" id="IPR002516">
    <property type="entry name" value="Glyco_trans_11"/>
</dbReference>
<evidence type="ECO:0000256" key="1">
    <source>
        <dbReference type="ARBA" id="ARBA00022676"/>
    </source>
</evidence>
<dbReference type="GO" id="GO:0005975">
    <property type="term" value="P:carbohydrate metabolic process"/>
    <property type="evidence" value="ECO:0007669"/>
    <property type="project" value="InterPro"/>
</dbReference>
<evidence type="ECO:0000313" key="3">
    <source>
        <dbReference type="EMBL" id="KAA6348894.1"/>
    </source>
</evidence>
<dbReference type="EC" id="2.4.1.308" evidence="3"/>
<dbReference type="AlphaFoldDB" id="A0A5J4SRT5"/>
<protein>
    <submittedName>
        <fullName evidence="3">O-antigen biosynthesis glycosyltransferase WbnK</fullName>
        <ecNumber evidence="3">2.4.1.308</ecNumber>
    </submittedName>
</protein>
<dbReference type="GO" id="GO:0008107">
    <property type="term" value="F:galactoside 2-alpha-L-fucosyltransferase activity"/>
    <property type="evidence" value="ECO:0007669"/>
    <property type="project" value="InterPro"/>
</dbReference>
<dbReference type="GO" id="GO:0016020">
    <property type="term" value="C:membrane"/>
    <property type="evidence" value="ECO:0007669"/>
    <property type="project" value="InterPro"/>
</dbReference>
<accession>A0A5J4SRT5</accession>